<proteinExistence type="predicted"/>
<dbReference type="EMBL" id="FVGW01000002">
    <property type="protein sequence ID" value="SKL84419.1"/>
    <property type="molecule type" value="Genomic_DNA"/>
</dbReference>
<accession>A0A1U0VSS7</accession>
<name>A0A1U0VSS7_9MYCO</name>
<dbReference type="RefSeq" id="WP_079626585.1">
    <property type="nucleotide sequence ID" value="NZ_FVGW01000002.1"/>
</dbReference>
<dbReference type="Gene3D" id="3.60.130.30">
    <property type="match status" value="1"/>
</dbReference>
<evidence type="ECO:0000313" key="2">
    <source>
        <dbReference type="Proteomes" id="UP000190074"/>
    </source>
</evidence>
<organism evidence="1 2">
    <name type="scientific">Mycobacteroides abscessus subsp. massiliense</name>
    <dbReference type="NCBI Taxonomy" id="1962118"/>
    <lineage>
        <taxon>Bacteria</taxon>
        <taxon>Bacillati</taxon>
        <taxon>Actinomycetota</taxon>
        <taxon>Actinomycetes</taxon>
        <taxon>Mycobacteriales</taxon>
        <taxon>Mycobacteriaceae</taxon>
        <taxon>Mycobacteroides</taxon>
        <taxon>Mycobacteroides abscessus</taxon>
    </lineage>
</organism>
<protein>
    <submittedName>
        <fullName evidence="1">Uncharacterized protein</fullName>
    </submittedName>
</protein>
<dbReference type="Proteomes" id="UP000190074">
    <property type="component" value="Unassembled WGS sequence"/>
</dbReference>
<sequence>MERLSLRRVVSPEEATTLVGTWVGEQEPTHSEPFIATDADTGETVVAVLPVEAPDLRRACLSLKYTDLRRASGAKNLSANFGYQPRRPSYSRDACRASGVAKEFPAAEAALDAWAGELARMLREIDAKIEARDRATMLQVGSTWKLGESELWTSGVINRSSTLPYHRDGFNFPTWSAMPVFRRGMTGGHLHIPEYGVVLPCRDSTAVFFPGHQLVHGVTPMQLRRPDGYRLSVVYYALKGMKSCLEGALETEYAQKVRTAREQNQARLIAERRQPK</sequence>
<reference evidence="1 2" key="1">
    <citation type="submission" date="2016-11" db="EMBL/GenBank/DDBJ databases">
        <authorList>
            <consortium name="Pathogen Informatics"/>
        </authorList>
    </citation>
    <scope>NUCLEOTIDE SEQUENCE [LARGE SCALE GENOMIC DNA]</scope>
    <source>
        <strain evidence="1 2">911</strain>
    </source>
</reference>
<evidence type="ECO:0000313" key="1">
    <source>
        <dbReference type="EMBL" id="SKL84419.1"/>
    </source>
</evidence>
<dbReference type="AlphaFoldDB" id="A0A1U0VSS7"/>
<gene>
    <name evidence="1" type="ORF">SAMEA2259716_01824</name>
</gene>